<dbReference type="InParanoid" id="A0A5C3NWB7"/>
<accession>A0A5C3NWB7</accession>
<sequence length="321" mass="32445">MTTDRTPEHGNVEDDSTLPRFSVSEFLEVIVHIFEGWERIHGEQLAVPCLRCMRWVLAGEGHQHLVWDDVSPSGSFLARHLPCVLPVVTASGEPARSCTHEACIAARQANTQRTQPLASTSAVTAPSDVDSVADTSDYSFSVGDGSLYSTPEQVHAKLPAVPPVPVAALPVVPVAAAAGAHAPAPVVAAAAGAHAPAPIVAAPAAAHAPAPVVVAAAAPAAAVPAGAQVVAPVAAQGALPVPPPGGGQAAYTPFIAAPSPASMWYVVTRGRRVGVFDSCAAMVAATTRVSGASGRGGFATREDAIAAFEAEERAGNVSIGV</sequence>
<organism evidence="1 2">
    <name type="scientific">Polyporus arcularius HHB13444</name>
    <dbReference type="NCBI Taxonomy" id="1314778"/>
    <lineage>
        <taxon>Eukaryota</taxon>
        <taxon>Fungi</taxon>
        <taxon>Dikarya</taxon>
        <taxon>Basidiomycota</taxon>
        <taxon>Agaricomycotina</taxon>
        <taxon>Agaricomycetes</taxon>
        <taxon>Polyporales</taxon>
        <taxon>Polyporaceae</taxon>
        <taxon>Polyporus</taxon>
    </lineage>
</organism>
<dbReference type="Gene3D" id="3.40.970.10">
    <property type="entry name" value="Ribonuclease H1, N-terminal domain"/>
    <property type="match status" value="1"/>
</dbReference>
<protein>
    <submittedName>
        <fullName evidence="1">Uncharacterized protein</fullName>
    </submittedName>
</protein>
<reference evidence="1 2" key="1">
    <citation type="journal article" date="2019" name="Nat. Ecol. Evol.">
        <title>Megaphylogeny resolves global patterns of mushroom evolution.</title>
        <authorList>
            <person name="Varga T."/>
            <person name="Krizsan K."/>
            <person name="Foldi C."/>
            <person name="Dima B."/>
            <person name="Sanchez-Garcia M."/>
            <person name="Sanchez-Ramirez S."/>
            <person name="Szollosi G.J."/>
            <person name="Szarkandi J.G."/>
            <person name="Papp V."/>
            <person name="Albert L."/>
            <person name="Andreopoulos W."/>
            <person name="Angelini C."/>
            <person name="Antonin V."/>
            <person name="Barry K.W."/>
            <person name="Bougher N.L."/>
            <person name="Buchanan P."/>
            <person name="Buyck B."/>
            <person name="Bense V."/>
            <person name="Catcheside P."/>
            <person name="Chovatia M."/>
            <person name="Cooper J."/>
            <person name="Damon W."/>
            <person name="Desjardin D."/>
            <person name="Finy P."/>
            <person name="Geml J."/>
            <person name="Haridas S."/>
            <person name="Hughes K."/>
            <person name="Justo A."/>
            <person name="Karasinski D."/>
            <person name="Kautmanova I."/>
            <person name="Kiss B."/>
            <person name="Kocsube S."/>
            <person name="Kotiranta H."/>
            <person name="LaButti K.M."/>
            <person name="Lechner B.E."/>
            <person name="Liimatainen K."/>
            <person name="Lipzen A."/>
            <person name="Lukacs Z."/>
            <person name="Mihaltcheva S."/>
            <person name="Morgado L.N."/>
            <person name="Niskanen T."/>
            <person name="Noordeloos M.E."/>
            <person name="Ohm R.A."/>
            <person name="Ortiz-Santana B."/>
            <person name="Ovrebo C."/>
            <person name="Racz N."/>
            <person name="Riley R."/>
            <person name="Savchenko A."/>
            <person name="Shiryaev A."/>
            <person name="Soop K."/>
            <person name="Spirin V."/>
            <person name="Szebenyi C."/>
            <person name="Tomsovsky M."/>
            <person name="Tulloss R.E."/>
            <person name="Uehling J."/>
            <person name="Grigoriev I.V."/>
            <person name="Vagvolgyi C."/>
            <person name="Papp T."/>
            <person name="Martin F.M."/>
            <person name="Miettinen O."/>
            <person name="Hibbett D.S."/>
            <person name="Nagy L.G."/>
        </authorList>
    </citation>
    <scope>NUCLEOTIDE SEQUENCE [LARGE SCALE GENOMIC DNA]</scope>
    <source>
        <strain evidence="1 2">HHB13444</strain>
    </source>
</reference>
<dbReference type="EMBL" id="ML211660">
    <property type="protein sequence ID" value="TFK81069.1"/>
    <property type="molecule type" value="Genomic_DNA"/>
</dbReference>
<proteinExistence type="predicted"/>
<name>A0A5C3NWB7_9APHY</name>
<gene>
    <name evidence="1" type="ORF">K466DRAFT_604803</name>
</gene>
<evidence type="ECO:0000313" key="2">
    <source>
        <dbReference type="Proteomes" id="UP000308197"/>
    </source>
</evidence>
<dbReference type="InterPro" id="IPR037056">
    <property type="entry name" value="RNase_H1_N_sf"/>
</dbReference>
<keyword evidence="2" id="KW-1185">Reference proteome</keyword>
<dbReference type="Proteomes" id="UP000308197">
    <property type="component" value="Unassembled WGS sequence"/>
</dbReference>
<dbReference type="AlphaFoldDB" id="A0A5C3NWB7"/>
<evidence type="ECO:0000313" key="1">
    <source>
        <dbReference type="EMBL" id="TFK81069.1"/>
    </source>
</evidence>